<dbReference type="PANTHER" id="PTHR11819:SF195">
    <property type="entry name" value="SODIUM_GLUCOSE COTRANSPORTER 4"/>
    <property type="match status" value="1"/>
</dbReference>
<keyword evidence="9" id="KW-1185">Reference proteome</keyword>
<dbReference type="CDD" id="cd11478">
    <property type="entry name" value="SLC5sbd_u2"/>
    <property type="match status" value="1"/>
</dbReference>
<dbReference type="RefSeq" id="WP_090930893.1">
    <property type="nucleotide sequence ID" value="NZ_FNDJ01000004.1"/>
</dbReference>
<feature type="transmembrane region" description="Helical" evidence="7">
    <location>
        <begin position="188"/>
        <end position="208"/>
    </location>
</feature>
<evidence type="ECO:0000256" key="7">
    <source>
        <dbReference type="SAM" id="Phobius"/>
    </source>
</evidence>
<feature type="transmembrane region" description="Helical" evidence="7">
    <location>
        <begin position="244"/>
        <end position="265"/>
    </location>
</feature>
<feature type="transmembrane region" description="Helical" evidence="7">
    <location>
        <begin position="12"/>
        <end position="31"/>
    </location>
</feature>
<keyword evidence="5 7" id="KW-0472">Membrane</keyword>
<evidence type="ECO:0000256" key="3">
    <source>
        <dbReference type="ARBA" id="ARBA00022692"/>
    </source>
</evidence>
<proteinExistence type="inferred from homology"/>
<dbReference type="Gene3D" id="1.20.1730.10">
    <property type="entry name" value="Sodium/glucose cotransporter"/>
    <property type="match status" value="1"/>
</dbReference>
<dbReference type="NCBIfam" id="TIGR00813">
    <property type="entry name" value="sss"/>
    <property type="match status" value="1"/>
</dbReference>
<evidence type="ECO:0000256" key="6">
    <source>
        <dbReference type="RuleBase" id="RU362091"/>
    </source>
</evidence>
<comment type="subcellular location">
    <subcellularLocation>
        <location evidence="1">Membrane</location>
        <topology evidence="1">Multi-pass membrane protein</topology>
    </subcellularLocation>
</comment>
<dbReference type="InterPro" id="IPR001734">
    <property type="entry name" value="Na/solute_symporter"/>
</dbReference>
<comment type="similarity">
    <text evidence="2 6">Belongs to the sodium:solute symporter (SSF) (TC 2.A.21) family.</text>
</comment>
<evidence type="ECO:0000256" key="5">
    <source>
        <dbReference type="ARBA" id="ARBA00023136"/>
    </source>
</evidence>
<feature type="transmembrane region" description="Helical" evidence="7">
    <location>
        <begin position="391"/>
        <end position="413"/>
    </location>
</feature>
<keyword evidence="3 7" id="KW-0812">Transmembrane</keyword>
<dbReference type="PROSITE" id="PS50283">
    <property type="entry name" value="NA_SOLUT_SYMP_3"/>
    <property type="match status" value="1"/>
</dbReference>
<organism evidence="8 9">
    <name type="scientific">Nonomuraea jiangxiensis</name>
    <dbReference type="NCBI Taxonomy" id="633440"/>
    <lineage>
        <taxon>Bacteria</taxon>
        <taxon>Bacillati</taxon>
        <taxon>Actinomycetota</taxon>
        <taxon>Actinomycetes</taxon>
        <taxon>Streptosporangiales</taxon>
        <taxon>Streptosporangiaceae</taxon>
        <taxon>Nonomuraea</taxon>
    </lineage>
</organism>
<dbReference type="STRING" id="633440.SAMN05421869_104433"/>
<evidence type="ECO:0000256" key="1">
    <source>
        <dbReference type="ARBA" id="ARBA00004141"/>
    </source>
</evidence>
<feature type="transmembrane region" description="Helical" evidence="7">
    <location>
        <begin position="538"/>
        <end position="555"/>
    </location>
</feature>
<feature type="transmembrane region" description="Helical" evidence="7">
    <location>
        <begin position="419"/>
        <end position="441"/>
    </location>
</feature>
<dbReference type="GO" id="GO:0005886">
    <property type="term" value="C:plasma membrane"/>
    <property type="evidence" value="ECO:0007669"/>
    <property type="project" value="TreeGrafter"/>
</dbReference>
<dbReference type="EMBL" id="FNDJ01000004">
    <property type="protein sequence ID" value="SDI16062.1"/>
    <property type="molecule type" value="Genomic_DNA"/>
</dbReference>
<name>A0A1G8IB29_9ACTN</name>
<feature type="transmembrane region" description="Helical" evidence="7">
    <location>
        <begin position="478"/>
        <end position="501"/>
    </location>
</feature>
<feature type="transmembrane region" description="Helical" evidence="7">
    <location>
        <begin position="343"/>
        <end position="370"/>
    </location>
</feature>
<dbReference type="InterPro" id="IPR038377">
    <property type="entry name" value="Na/Glc_symporter_sf"/>
</dbReference>
<dbReference type="GO" id="GO:0005412">
    <property type="term" value="F:D-glucose:sodium symporter activity"/>
    <property type="evidence" value="ECO:0007669"/>
    <property type="project" value="TreeGrafter"/>
</dbReference>
<feature type="transmembrane region" description="Helical" evidence="7">
    <location>
        <begin position="157"/>
        <end position="176"/>
    </location>
</feature>
<dbReference type="Pfam" id="PF00474">
    <property type="entry name" value="SSF"/>
    <property type="match status" value="1"/>
</dbReference>
<accession>A0A1G8IB29</accession>
<reference evidence="8 9" key="1">
    <citation type="submission" date="2016-10" db="EMBL/GenBank/DDBJ databases">
        <authorList>
            <person name="de Groot N.N."/>
        </authorList>
    </citation>
    <scope>NUCLEOTIDE SEQUENCE [LARGE SCALE GENOMIC DNA]</scope>
    <source>
        <strain evidence="8 9">CGMCC 4.6533</strain>
    </source>
</reference>
<feature type="transmembrane region" description="Helical" evidence="7">
    <location>
        <begin position="448"/>
        <end position="466"/>
    </location>
</feature>
<feature type="transmembrane region" description="Helical" evidence="7">
    <location>
        <begin position="126"/>
        <end position="151"/>
    </location>
</feature>
<dbReference type="AlphaFoldDB" id="A0A1G8IB29"/>
<feature type="transmembrane region" description="Helical" evidence="7">
    <location>
        <begin position="84"/>
        <end position="105"/>
    </location>
</feature>
<dbReference type="Proteomes" id="UP000199202">
    <property type="component" value="Unassembled WGS sequence"/>
</dbReference>
<evidence type="ECO:0000256" key="4">
    <source>
        <dbReference type="ARBA" id="ARBA00022989"/>
    </source>
</evidence>
<protein>
    <submittedName>
        <fullName evidence="8">Solute:Na+ symporter, SSS family</fullName>
    </submittedName>
</protein>
<feature type="transmembrane region" description="Helical" evidence="7">
    <location>
        <begin position="286"/>
        <end position="311"/>
    </location>
</feature>
<sequence>MDEPLRISASIVDYALVVAYFAVVLLVGLAARRRVSGSLDFFLSGRSLPAWITGLAFISANLGAVEIIGMSANGAQYGMPTMHYYWIGAIPAMLFLGVVMMPFYYGSKVRSVPEFMLRRFGPGAHLVNAISFALAQILIAGINLFLLATVVNSLLGWPLWVALLLAAAIVLSYITLGGLSAAIYNEVLQFFVIVAALLPLTLIGLHRVGGVGGLIDRVEQSVGGGAEQLRAWPGSELAGFDNPILSVVGIVLGLGFVLSFGYWTTNFVEVQRALATPSMSAARNTPIVASFPKMFIPFVVVIPGMIAGVLVPEVMRLKAEQAAGVTYNDAILLLIRDVLPNGLLGVALAGLLAAFMAGMAANISAFNTVFSYDLWQRYVRQDRPDGYYVKVGRWATVGATLLAIGTAFIAAGYSNLMNYLQTLFGFFNAPLFATFILGILWKRMTATAGWAGLVAGTLGAVAVWVMNEAGVISLPGQGAAFVSAGVAFVVDIVVSVLVTLVTAPKPASELSGLVLSETPKRLRTDPAANRLPWYRAPAKLAGISLVLVIVLNLIFR</sequence>
<evidence type="ECO:0000313" key="9">
    <source>
        <dbReference type="Proteomes" id="UP000199202"/>
    </source>
</evidence>
<feature type="transmembrane region" description="Helical" evidence="7">
    <location>
        <begin position="51"/>
        <end position="72"/>
    </location>
</feature>
<dbReference type="PANTHER" id="PTHR11819">
    <property type="entry name" value="SOLUTE CARRIER FAMILY 5"/>
    <property type="match status" value="1"/>
</dbReference>
<gene>
    <name evidence="8" type="ORF">SAMN05421869_104433</name>
</gene>
<evidence type="ECO:0000256" key="2">
    <source>
        <dbReference type="ARBA" id="ARBA00006434"/>
    </source>
</evidence>
<evidence type="ECO:0000313" key="8">
    <source>
        <dbReference type="EMBL" id="SDI16062.1"/>
    </source>
</evidence>
<keyword evidence="4 7" id="KW-1133">Transmembrane helix</keyword>